<dbReference type="InParanoid" id="T1EJF5"/>
<evidence type="ECO:0000256" key="1">
    <source>
        <dbReference type="ARBA" id="ARBA00004123"/>
    </source>
</evidence>
<feature type="region of interest" description="Disordered" evidence="6">
    <location>
        <begin position="141"/>
        <end position="162"/>
    </location>
</feature>
<dbReference type="Pfam" id="PF00505">
    <property type="entry name" value="HMG_box"/>
    <property type="match status" value="1"/>
</dbReference>
<evidence type="ECO:0000256" key="4">
    <source>
        <dbReference type="ARBA" id="ARBA00023242"/>
    </source>
</evidence>
<dbReference type="SMART" id="SM00398">
    <property type="entry name" value="HMG"/>
    <property type="match status" value="2"/>
</dbReference>
<evidence type="ECO:0000313" key="9">
    <source>
        <dbReference type="EnsemblMetazoa" id="HelroP144657"/>
    </source>
</evidence>
<feature type="DNA-binding region" description="HMG box" evidence="5">
    <location>
        <begin position="2"/>
        <end position="70"/>
    </location>
</feature>
<dbReference type="HOGENOM" id="CLU_082854_0_1_1"/>
<dbReference type="EnsemblMetazoa" id="HelroT144657">
    <property type="protein sequence ID" value="HelroP144657"/>
    <property type="gene ID" value="HelroG144657"/>
</dbReference>
<comment type="subcellular location">
    <subcellularLocation>
        <location evidence="1">Nucleus</location>
    </subcellularLocation>
</comment>
<protein>
    <recommendedName>
        <fullName evidence="7">HMG box domain-containing protein</fullName>
    </recommendedName>
</protein>
<dbReference type="eggNOG" id="KOG0381">
    <property type="taxonomic scope" value="Eukaryota"/>
</dbReference>
<dbReference type="SUPFAM" id="SSF47095">
    <property type="entry name" value="HMG-box"/>
    <property type="match status" value="2"/>
</dbReference>
<dbReference type="EMBL" id="KB095858">
    <property type="protein sequence ID" value="ESO11048.1"/>
    <property type="molecule type" value="Genomic_DNA"/>
</dbReference>
<dbReference type="RefSeq" id="XP_009011317.1">
    <property type="nucleotide sequence ID" value="XM_009013069.1"/>
</dbReference>
<keyword evidence="10" id="KW-1185">Reference proteome</keyword>
<dbReference type="GO" id="GO:0005634">
    <property type="term" value="C:nucleus"/>
    <property type="evidence" value="ECO:0007669"/>
    <property type="project" value="UniProtKB-SubCell"/>
</dbReference>
<organism evidence="9 10">
    <name type="scientific">Helobdella robusta</name>
    <name type="common">Californian leech</name>
    <dbReference type="NCBI Taxonomy" id="6412"/>
    <lineage>
        <taxon>Eukaryota</taxon>
        <taxon>Metazoa</taxon>
        <taxon>Spiralia</taxon>
        <taxon>Lophotrochozoa</taxon>
        <taxon>Annelida</taxon>
        <taxon>Clitellata</taxon>
        <taxon>Hirudinea</taxon>
        <taxon>Rhynchobdellida</taxon>
        <taxon>Glossiphoniidae</taxon>
        <taxon>Helobdella</taxon>
    </lineage>
</organism>
<reference evidence="9" key="3">
    <citation type="submission" date="2015-06" db="UniProtKB">
        <authorList>
            <consortium name="EnsemblMetazoa"/>
        </authorList>
    </citation>
    <scope>IDENTIFICATION</scope>
</reference>
<dbReference type="PANTHER" id="PTHR48112">
    <property type="entry name" value="HIGH MOBILITY GROUP PROTEIN DSP1"/>
    <property type="match status" value="1"/>
</dbReference>
<feature type="domain" description="HMG box" evidence="7">
    <location>
        <begin position="83"/>
        <end position="149"/>
    </location>
</feature>
<feature type="DNA-binding region" description="HMG box" evidence="5">
    <location>
        <begin position="83"/>
        <end position="149"/>
    </location>
</feature>
<evidence type="ECO:0000256" key="5">
    <source>
        <dbReference type="PROSITE-ProRule" id="PRU00267"/>
    </source>
</evidence>
<dbReference type="KEGG" id="hro:HELRODRAFT_144657"/>
<sequence length="162" mass="18708">KSKSMTSAYAFFMKATREELKKSSSSMSNSEFSKHVSEKWKSLSVENMKTYEEMASRDSIRYQEEMANYALSDGEKAKNHNAPKTAWFPYVYFAMEERPKIKAEFPKMRFTEIAKELGKRWKICPNKEIFEAMAAKDKEKHEMETVASDESAAVNQAVSKDP</sequence>
<evidence type="ECO:0000313" key="8">
    <source>
        <dbReference type="EMBL" id="ESO11048.1"/>
    </source>
</evidence>
<evidence type="ECO:0000256" key="3">
    <source>
        <dbReference type="ARBA" id="ARBA00023125"/>
    </source>
</evidence>
<name>T1EJF5_HELRO</name>
<feature type="compositionally biased region" description="Polar residues" evidence="6">
    <location>
        <begin position="153"/>
        <end position="162"/>
    </location>
</feature>
<dbReference type="STRING" id="6412.T1EJF5"/>
<evidence type="ECO:0000256" key="2">
    <source>
        <dbReference type="ARBA" id="ARBA00008774"/>
    </source>
</evidence>
<dbReference type="Proteomes" id="UP000015101">
    <property type="component" value="Unassembled WGS sequence"/>
</dbReference>
<feature type="domain" description="HMG box" evidence="7">
    <location>
        <begin position="2"/>
        <end position="70"/>
    </location>
</feature>
<reference evidence="8 10" key="2">
    <citation type="journal article" date="2013" name="Nature">
        <title>Insights into bilaterian evolution from three spiralian genomes.</title>
        <authorList>
            <person name="Simakov O."/>
            <person name="Marletaz F."/>
            <person name="Cho S.J."/>
            <person name="Edsinger-Gonzales E."/>
            <person name="Havlak P."/>
            <person name="Hellsten U."/>
            <person name="Kuo D.H."/>
            <person name="Larsson T."/>
            <person name="Lv J."/>
            <person name="Arendt D."/>
            <person name="Savage R."/>
            <person name="Osoegawa K."/>
            <person name="de Jong P."/>
            <person name="Grimwood J."/>
            <person name="Chapman J.A."/>
            <person name="Shapiro H."/>
            <person name="Aerts A."/>
            <person name="Otillar R.P."/>
            <person name="Terry A.Y."/>
            <person name="Boore J.L."/>
            <person name="Grigoriev I.V."/>
            <person name="Lindberg D.R."/>
            <person name="Seaver E.C."/>
            <person name="Weisblat D.A."/>
            <person name="Putnam N.H."/>
            <person name="Rokhsar D.S."/>
        </authorList>
    </citation>
    <scope>NUCLEOTIDE SEQUENCE</scope>
</reference>
<evidence type="ECO:0000313" key="10">
    <source>
        <dbReference type="Proteomes" id="UP000015101"/>
    </source>
</evidence>
<keyword evidence="3 5" id="KW-0238">DNA-binding</keyword>
<proteinExistence type="inferred from homology"/>
<dbReference type="GO" id="GO:0003677">
    <property type="term" value="F:DNA binding"/>
    <property type="evidence" value="ECO:0007669"/>
    <property type="project" value="UniProtKB-UniRule"/>
</dbReference>
<dbReference type="EMBL" id="AMQM01002806">
    <property type="status" value="NOT_ANNOTATED_CDS"/>
    <property type="molecule type" value="Genomic_DNA"/>
</dbReference>
<dbReference type="FunFam" id="1.10.30.10:FF:000073">
    <property type="entry name" value="High mobility group protein 1 homolog"/>
    <property type="match status" value="1"/>
</dbReference>
<dbReference type="AlphaFoldDB" id="T1EJF5"/>
<dbReference type="PROSITE" id="PS50118">
    <property type="entry name" value="HMG_BOX_2"/>
    <property type="match status" value="2"/>
</dbReference>
<reference evidence="10" key="1">
    <citation type="submission" date="2012-12" db="EMBL/GenBank/DDBJ databases">
        <authorList>
            <person name="Hellsten U."/>
            <person name="Grimwood J."/>
            <person name="Chapman J.A."/>
            <person name="Shapiro H."/>
            <person name="Aerts A."/>
            <person name="Otillar R.P."/>
            <person name="Terry A.Y."/>
            <person name="Boore J.L."/>
            <person name="Simakov O."/>
            <person name="Marletaz F."/>
            <person name="Cho S.-J."/>
            <person name="Edsinger-Gonzales E."/>
            <person name="Havlak P."/>
            <person name="Kuo D.-H."/>
            <person name="Larsson T."/>
            <person name="Lv J."/>
            <person name="Arendt D."/>
            <person name="Savage R."/>
            <person name="Osoegawa K."/>
            <person name="de Jong P."/>
            <person name="Lindberg D.R."/>
            <person name="Seaver E.C."/>
            <person name="Weisblat D.A."/>
            <person name="Putnam N.H."/>
            <person name="Grigoriev I.V."/>
            <person name="Rokhsar D.S."/>
        </authorList>
    </citation>
    <scope>NUCLEOTIDE SEQUENCE</scope>
</reference>
<dbReference type="Pfam" id="PF09011">
    <property type="entry name" value="HMG_box_2"/>
    <property type="match status" value="1"/>
</dbReference>
<gene>
    <name evidence="9" type="primary">20196705</name>
    <name evidence="8" type="ORF">HELRODRAFT_144657</name>
</gene>
<evidence type="ECO:0000256" key="6">
    <source>
        <dbReference type="SAM" id="MobiDB-lite"/>
    </source>
</evidence>
<dbReference type="InterPro" id="IPR036910">
    <property type="entry name" value="HMG_box_dom_sf"/>
</dbReference>
<accession>T1EJF5</accession>
<dbReference type="InterPro" id="IPR009071">
    <property type="entry name" value="HMG_box_dom"/>
</dbReference>
<comment type="similarity">
    <text evidence="2">Belongs to the HMGB family.</text>
</comment>
<dbReference type="GeneID" id="20196705"/>
<dbReference type="PANTHER" id="PTHR48112:SF32">
    <property type="entry name" value="HIGH MOBILITY GROUP PROTEIN B3"/>
    <property type="match status" value="1"/>
</dbReference>
<dbReference type="CTD" id="20196705"/>
<evidence type="ECO:0000259" key="7">
    <source>
        <dbReference type="PROSITE" id="PS50118"/>
    </source>
</evidence>
<dbReference type="OrthoDB" id="1919336at2759"/>
<keyword evidence="4 5" id="KW-0539">Nucleus</keyword>
<dbReference type="OMA" id="TPAYAFF"/>
<dbReference type="PRINTS" id="PR00886">
    <property type="entry name" value="HIGHMOBLTY12"/>
</dbReference>
<dbReference type="Gene3D" id="1.10.30.10">
    <property type="entry name" value="High mobility group box domain"/>
    <property type="match status" value="2"/>
</dbReference>
<dbReference type="InterPro" id="IPR050342">
    <property type="entry name" value="HMGB"/>
</dbReference>